<dbReference type="Gene3D" id="3.40.50.1000">
    <property type="entry name" value="HAD superfamily/HAD-like"/>
    <property type="match status" value="1"/>
</dbReference>
<dbReference type="EMBL" id="QGGL01000011">
    <property type="protein sequence ID" value="PWK11221.1"/>
    <property type="molecule type" value="Genomic_DNA"/>
</dbReference>
<reference evidence="1 2" key="1">
    <citation type="submission" date="2018-05" db="EMBL/GenBank/DDBJ databases">
        <title>Genomic Encyclopedia of Type Strains, Phase IV (KMG-IV): sequencing the most valuable type-strain genomes for metagenomic binning, comparative biology and taxonomic classification.</title>
        <authorList>
            <person name="Goeker M."/>
        </authorList>
    </citation>
    <scope>NUCLEOTIDE SEQUENCE [LARGE SCALE GENOMIC DNA]</scope>
    <source>
        <strain evidence="1 2">DSM 18773</strain>
    </source>
</reference>
<dbReference type="OrthoDB" id="9810101at2"/>
<dbReference type="InterPro" id="IPR023214">
    <property type="entry name" value="HAD_sf"/>
</dbReference>
<evidence type="ECO:0000313" key="2">
    <source>
        <dbReference type="Proteomes" id="UP000245634"/>
    </source>
</evidence>
<dbReference type="SUPFAM" id="SSF56784">
    <property type="entry name" value="HAD-like"/>
    <property type="match status" value="1"/>
</dbReference>
<dbReference type="NCBIfam" id="TIGR00099">
    <property type="entry name" value="Cof-subfamily"/>
    <property type="match status" value="1"/>
</dbReference>
<dbReference type="GO" id="GO:0016791">
    <property type="term" value="F:phosphatase activity"/>
    <property type="evidence" value="ECO:0007669"/>
    <property type="project" value="TreeGrafter"/>
</dbReference>
<accession>A0A316DTL3</accession>
<dbReference type="SFLD" id="SFLDS00003">
    <property type="entry name" value="Haloacid_Dehalogenase"/>
    <property type="match status" value="1"/>
</dbReference>
<dbReference type="RefSeq" id="WP_109689787.1">
    <property type="nucleotide sequence ID" value="NZ_QGGL01000011.1"/>
</dbReference>
<dbReference type="Gene3D" id="3.30.1240.10">
    <property type="match status" value="1"/>
</dbReference>
<proteinExistence type="predicted"/>
<dbReference type="AlphaFoldDB" id="A0A316DTL3"/>
<dbReference type="InterPro" id="IPR006379">
    <property type="entry name" value="HAD-SF_hydro_IIB"/>
</dbReference>
<dbReference type="PANTHER" id="PTHR10000:SF25">
    <property type="entry name" value="PHOSPHATASE YKRA-RELATED"/>
    <property type="match status" value="1"/>
</dbReference>
<dbReference type="GO" id="GO:0005829">
    <property type="term" value="C:cytosol"/>
    <property type="evidence" value="ECO:0007669"/>
    <property type="project" value="TreeGrafter"/>
</dbReference>
<protein>
    <recommendedName>
        <fullName evidence="3">Cof subfamily protein (Haloacid dehalogenase superfamily)/HAD superfamily hydrolase (TIGR01484 family)</fullName>
    </recommendedName>
</protein>
<dbReference type="Proteomes" id="UP000245634">
    <property type="component" value="Unassembled WGS sequence"/>
</dbReference>
<organism evidence="1 2">
    <name type="scientific">Tumebacillus permanentifrigoris</name>
    <dbReference type="NCBI Taxonomy" id="378543"/>
    <lineage>
        <taxon>Bacteria</taxon>
        <taxon>Bacillati</taxon>
        <taxon>Bacillota</taxon>
        <taxon>Bacilli</taxon>
        <taxon>Bacillales</taxon>
        <taxon>Alicyclobacillaceae</taxon>
        <taxon>Tumebacillus</taxon>
    </lineage>
</organism>
<dbReference type="NCBIfam" id="TIGR01484">
    <property type="entry name" value="HAD-SF-IIB"/>
    <property type="match status" value="1"/>
</dbReference>
<name>A0A316DTL3_9BACL</name>
<dbReference type="PANTHER" id="PTHR10000">
    <property type="entry name" value="PHOSPHOSERINE PHOSPHATASE"/>
    <property type="match status" value="1"/>
</dbReference>
<dbReference type="SFLD" id="SFLDG01140">
    <property type="entry name" value="C2.B:_Phosphomannomutase_and_P"/>
    <property type="match status" value="1"/>
</dbReference>
<sequence length="270" mass="30535">MVRESDIRVTDGIKIVFFDVDGTLMHEQKIPDSAKRAVDLLKQRGILPVLATGRSEYEMAAIREALDIDWAITCNGAHIGFRGETVFATPFPREMLVEWLERASVHQHSFLLYGAEQMFISTSAECRYFQQARHEIGFRDPLLYQSVDEVPEIYQCIAFLDEGQERLYTDRFEDEVFLHRWRPWALDLNPRGVNKSVGISTLLDHLGFAPHQAAAFGDGLNDREMLQFVGRGIAMGNGHPDLLAIAPFQTKHAGEDGILYGVENIVLASR</sequence>
<keyword evidence="2" id="KW-1185">Reference proteome</keyword>
<dbReference type="GO" id="GO:0000287">
    <property type="term" value="F:magnesium ion binding"/>
    <property type="evidence" value="ECO:0007669"/>
    <property type="project" value="TreeGrafter"/>
</dbReference>
<dbReference type="Pfam" id="PF08282">
    <property type="entry name" value="Hydrolase_3"/>
    <property type="match status" value="1"/>
</dbReference>
<evidence type="ECO:0008006" key="3">
    <source>
        <dbReference type="Google" id="ProtNLM"/>
    </source>
</evidence>
<evidence type="ECO:0000313" key="1">
    <source>
        <dbReference type="EMBL" id="PWK11221.1"/>
    </source>
</evidence>
<comment type="caution">
    <text evidence="1">The sequence shown here is derived from an EMBL/GenBank/DDBJ whole genome shotgun (WGS) entry which is preliminary data.</text>
</comment>
<dbReference type="InterPro" id="IPR036412">
    <property type="entry name" value="HAD-like_sf"/>
</dbReference>
<dbReference type="InterPro" id="IPR000150">
    <property type="entry name" value="Cof"/>
</dbReference>
<gene>
    <name evidence="1" type="ORF">C7459_11114</name>
</gene>
<dbReference type="PROSITE" id="PS01229">
    <property type="entry name" value="COF_2"/>
    <property type="match status" value="1"/>
</dbReference>